<feature type="transmembrane region" description="Helical" evidence="1">
    <location>
        <begin position="87"/>
        <end position="112"/>
    </location>
</feature>
<evidence type="ECO:0000313" key="2">
    <source>
        <dbReference type="EMBL" id="KUZ84993.1"/>
    </source>
</evidence>
<keyword evidence="1" id="KW-1133">Transmembrane helix</keyword>
<name>A0A102MAV4_9BURK</name>
<keyword evidence="1" id="KW-0472">Membrane</keyword>
<evidence type="ECO:0000256" key="1">
    <source>
        <dbReference type="SAM" id="Phobius"/>
    </source>
</evidence>
<keyword evidence="1" id="KW-0812">Transmembrane</keyword>
<reference evidence="2 3" key="1">
    <citation type="submission" date="2015-11" db="EMBL/GenBank/DDBJ databases">
        <title>Expanding the genomic diversity of Burkholderia species for the development of highly accurate diagnostics.</title>
        <authorList>
            <person name="Sahl J."/>
            <person name="Keim P."/>
            <person name="Wagner D."/>
        </authorList>
    </citation>
    <scope>NUCLEOTIDE SEQUENCE [LARGE SCALE GENOMIC DNA]</scope>
    <source>
        <strain evidence="2 3">RF32-BP4</strain>
    </source>
</reference>
<protein>
    <recommendedName>
        <fullName evidence="4">DUF1269 domain-containing protein</fullName>
    </recommendedName>
</protein>
<evidence type="ECO:0000313" key="3">
    <source>
        <dbReference type="Proteomes" id="UP000065521"/>
    </source>
</evidence>
<evidence type="ECO:0008006" key="4">
    <source>
        <dbReference type="Google" id="ProtNLM"/>
    </source>
</evidence>
<gene>
    <name evidence="2" type="ORF">WI38_24800</name>
</gene>
<dbReference type="AlphaFoldDB" id="A0A102MAV4"/>
<feature type="transmembrane region" description="Helical" evidence="1">
    <location>
        <begin position="59"/>
        <end position="81"/>
    </location>
</feature>
<accession>A0A102MAV4</accession>
<proteinExistence type="predicted"/>
<dbReference type="Proteomes" id="UP000065521">
    <property type="component" value="Unassembled WGS sequence"/>
</dbReference>
<organism evidence="2 3">
    <name type="scientific">Burkholderia ubonensis</name>
    <dbReference type="NCBI Taxonomy" id="101571"/>
    <lineage>
        <taxon>Bacteria</taxon>
        <taxon>Pseudomonadati</taxon>
        <taxon>Pseudomonadota</taxon>
        <taxon>Betaproteobacteria</taxon>
        <taxon>Burkholderiales</taxon>
        <taxon>Burkholderiaceae</taxon>
        <taxon>Burkholderia</taxon>
        <taxon>Burkholderia cepacia complex</taxon>
    </lineage>
</organism>
<sequence length="169" mass="18239">MRRIYFLLPTPQCAHLIVNELLLQRVEWRHIHVVANRNTVLDGLPTATLAQRSDLLPSLARGTAVGCATGMAMALLALAFPPAGLPIAGGAVVTITLSGAGFGAWAASMIGVDVPNTRLKRFEDGIERGELLMMIDVAKDRVHEIEDLIRLHHADAHLEGEDPTIPAFP</sequence>
<comment type="caution">
    <text evidence="2">The sequence shown here is derived from an EMBL/GenBank/DDBJ whole genome shotgun (WGS) entry which is preliminary data.</text>
</comment>
<dbReference type="RefSeq" id="WP_059609935.1">
    <property type="nucleotide sequence ID" value="NZ_JBGRUR010000003.1"/>
</dbReference>
<dbReference type="EMBL" id="LOTN01000053">
    <property type="protein sequence ID" value="KUZ84993.1"/>
    <property type="molecule type" value="Genomic_DNA"/>
</dbReference>